<evidence type="ECO:0000313" key="1">
    <source>
        <dbReference type="EMBL" id="NMP32675.1"/>
    </source>
</evidence>
<dbReference type="AlphaFoldDB" id="A0A7Y0Q8Z8"/>
<comment type="caution">
    <text evidence="1">The sequence shown here is derived from an EMBL/GenBank/DDBJ whole genome shotgun (WGS) entry which is preliminary data.</text>
</comment>
<dbReference type="Proteomes" id="UP000568664">
    <property type="component" value="Unassembled WGS sequence"/>
</dbReference>
<reference evidence="1 2" key="1">
    <citation type="submission" date="2020-04" db="EMBL/GenBank/DDBJ databases">
        <title>Thalassotalea sp. M1531, isolated from the surface of marine red alga.</title>
        <authorList>
            <person name="Pang L."/>
            <person name="Lu D.-C."/>
        </authorList>
    </citation>
    <scope>NUCLEOTIDE SEQUENCE [LARGE SCALE GENOMIC DNA]</scope>
    <source>
        <strain evidence="1 2">M1531</strain>
    </source>
</reference>
<dbReference type="RefSeq" id="WP_169075977.1">
    <property type="nucleotide sequence ID" value="NZ_JABBXH010000004.1"/>
</dbReference>
<proteinExistence type="predicted"/>
<sequence length="173" mass="19831">MSNDYYDNFLAGEDLNTEQEDNKVDKGLEWINLHLTAKEAYQAINDLKKVKLRYISGHSSEKSYKTKSPWTISKAEVARRVGKSSQPLFNSNTFSKGLLGYFNETNKALLNAKTKKLTKANKGMQHKTKEELKESTIKLTKENKLLLQNTCEELYEKLLSELPLDVKRKLGLN</sequence>
<accession>A0A7Y0Q8Z8</accession>
<name>A0A7Y0Q8Z8_9GAMM</name>
<evidence type="ECO:0000313" key="2">
    <source>
        <dbReference type="Proteomes" id="UP000568664"/>
    </source>
</evidence>
<gene>
    <name evidence="1" type="ORF">HII17_14025</name>
</gene>
<organism evidence="1 2">
    <name type="scientific">Thalassotalea algicola</name>
    <dbReference type="NCBI Taxonomy" id="2716224"/>
    <lineage>
        <taxon>Bacteria</taxon>
        <taxon>Pseudomonadati</taxon>
        <taxon>Pseudomonadota</taxon>
        <taxon>Gammaproteobacteria</taxon>
        <taxon>Alteromonadales</taxon>
        <taxon>Colwelliaceae</taxon>
        <taxon>Thalassotalea</taxon>
    </lineage>
</organism>
<keyword evidence="2" id="KW-1185">Reference proteome</keyword>
<dbReference type="EMBL" id="JABBXH010000004">
    <property type="protein sequence ID" value="NMP32675.1"/>
    <property type="molecule type" value="Genomic_DNA"/>
</dbReference>
<protein>
    <submittedName>
        <fullName evidence="1">Uncharacterized protein</fullName>
    </submittedName>
</protein>